<organism evidence="1 2">
    <name type="scientific">Dreissena polymorpha</name>
    <name type="common">Zebra mussel</name>
    <name type="synonym">Mytilus polymorpha</name>
    <dbReference type="NCBI Taxonomy" id="45954"/>
    <lineage>
        <taxon>Eukaryota</taxon>
        <taxon>Metazoa</taxon>
        <taxon>Spiralia</taxon>
        <taxon>Lophotrochozoa</taxon>
        <taxon>Mollusca</taxon>
        <taxon>Bivalvia</taxon>
        <taxon>Autobranchia</taxon>
        <taxon>Heteroconchia</taxon>
        <taxon>Euheterodonta</taxon>
        <taxon>Imparidentia</taxon>
        <taxon>Neoheterodontei</taxon>
        <taxon>Myida</taxon>
        <taxon>Dreissenoidea</taxon>
        <taxon>Dreissenidae</taxon>
        <taxon>Dreissena</taxon>
    </lineage>
</organism>
<dbReference type="EMBL" id="JAIWYP010000009">
    <property type="protein sequence ID" value="KAH3775586.1"/>
    <property type="molecule type" value="Genomic_DNA"/>
</dbReference>
<evidence type="ECO:0000313" key="1">
    <source>
        <dbReference type="EMBL" id="KAH3775586.1"/>
    </source>
</evidence>
<evidence type="ECO:0000313" key="2">
    <source>
        <dbReference type="Proteomes" id="UP000828390"/>
    </source>
</evidence>
<reference evidence="1" key="2">
    <citation type="submission" date="2020-11" db="EMBL/GenBank/DDBJ databases">
        <authorList>
            <person name="McCartney M.A."/>
            <person name="Auch B."/>
            <person name="Kono T."/>
            <person name="Mallez S."/>
            <person name="Becker A."/>
            <person name="Gohl D.M."/>
            <person name="Silverstein K.A.T."/>
            <person name="Koren S."/>
            <person name="Bechman K.B."/>
            <person name="Herman A."/>
            <person name="Abrahante J.E."/>
            <person name="Garbe J."/>
        </authorList>
    </citation>
    <scope>NUCLEOTIDE SEQUENCE</scope>
    <source>
        <strain evidence="1">Duluth1</strain>
        <tissue evidence="1">Whole animal</tissue>
    </source>
</reference>
<keyword evidence="2" id="KW-1185">Reference proteome</keyword>
<name>A0A9D4EB93_DREPO</name>
<dbReference type="Proteomes" id="UP000828390">
    <property type="component" value="Unassembled WGS sequence"/>
</dbReference>
<gene>
    <name evidence="1" type="ORF">DPMN_176991</name>
</gene>
<sequence>MRSFISMTSLWKRGLPVSSSAITQPAAHMSTGVPYFSTCSSTSGGRYLGQRLHVGLS</sequence>
<proteinExistence type="predicted"/>
<comment type="caution">
    <text evidence="1">The sequence shown here is derived from an EMBL/GenBank/DDBJ whole genome shotgun (WGS) entry which is preliminary data.</text>
</comment>
<protein>
    <submittedName>
        <fullName evidence="1">Uncharacterized protein</fullName>
    </submittedName>
</protein>
<dbReference type="AlphaFoldDB" id="A0A9D4EB93"/>
<accession>A0A9D4EB93</accession>
<reference evidence="1" key="1">
    <citation type="journal article" date="2019" name="bioRxiv">
        <title>The Genome of the Zebra Mussel, Dreissena polymorpha: A Resource for Invasive Species Research.</title>
        <authorList>
            <person name="McCartney M.A."/>
            <person name="Auch B."/>
            <person name="Kono T."/>
            <person name="Mallez S."/>
            <person name="Zhang Y."/>
            <person name="Obille A."/>
            <person name="Becker A."/>
            <person name="Abrahante J.E."/>
            <person name="Garbe J."/>
            <person name="Badalamenti J.P."/>
            <person name="Herman A."/>
            <person name="Mangelson H."/>
            <person name="Liachko I."/>
            <person name="Sullivan S."/>
            <person name="Sone E.D."/>
            <person name="Koren S."/>
            <person name="Silverstein K.A.T."/>
            <person name="Beckman K.B."/>
            <person name="Gohl D.M."/>
        </authorList>
    </citation>
    <scope>NUCLEOTIDE SEQUENCE</scope>
    <source>
        <strain evidence="1">Duluth1</strain>
        <tissue evidence="1">Whole animal</tissue>
    </source>
</reference>